<name>A0ABQ9GA53_9NEOP</name>
<feature type="region of interest" description="Disordered" evidence="1">
    <location>
        <begin position="435"/>
        <end position="496"/>
    </location>
</feature>
<gene>
    <name evidence="2" type="ORF">PR048_030869</name>
</gene>
<protein>
    <submittedName>
        <fullName evidence="2">Uncharacterized protein</fullName>
    </submittedName>
</protein>
<keyword evidence="3" id="KW-1185">Reference proteome</keyword>
<evidence type="ECO:0000313" key="2">
    <source>
        <dbReference type="EMBL" id="KAJ8869295.1"/>
    </source>
</evidence>
<organism evidence="2 3">
    <name type="scientific">Dryococelus australis</name>
    <dbReference type="NCBI Taxonomy" id="614101"/>
    <lineage>
        <taxon>Eukaryota</taxon>
        <taxon>Metazoa</taxon>
        <taxon>Ecdysozoa</taxon>
        <taxon>Arthropoda</taxon>
        <taxon>Hexapoda</taxon>
        <taxon>Insecta</taxon>
        <taxon>Pterygota</taxon>
        <taxon>Neoptera</taxon>
        <taxon>Polyneoptera</taxon>
        <taxon>Phasmatodea</taxon>
        <taxon>Verophasmatodea</taxon>
        <taxon>Anareolatae</taxon>
        <taxon>Phasmatidae</taxon>
        <taxon>Eurycanthinae</taxon>
        <taxon>Dryococelus</taxon>
    </lineage>
</organism>
<dbReference type="Proteomes" id="UP001159363">
    <property type="component" value="Chromosome 13"/>
</dbReference>
<sequence>MFNPRPGIVVVSRVHAFRRCSILTTFHPHPLSRPRLARHENASTCQRFAAGRHTTKALYSRRCFAPRVGRAECLRGGGGRRSARGRVLRPEVPSERTNPPLFPAPLVMSEIVNLRRACSRYPGNGSRTWQLGHRTPLAVVQRTNSTTTPPPSPPNNHNILYSFFFYISSRRYQTSRLATAVGGSPNNLPPSINPHSFHLTGQIARMKGRAETGDSREKKKSDQQHRRARFQHKKISLLPLVEGHILGCTHDLIAYSDNDYVTAQPRYTSLEHKVRYNSPIMDFKLNENGKESHYIVYVIRNSWICVLPEISIRSATWVMITNPPTNGIVRHDSHMRKSDDPGRGIEPGSPWWGDADYPLLPLTLKQRPSVRSRSTGPVPLLRTGGHGGVVIRILASNHGEPGSIPGRVTRVFTLKTSLFSADQTFLTYLNHSSITSTTENQNGSAPECKGWGDGRSPRKPADQRHRPPRFSLANIRKRHRWESNPAPLGGRRSKRAPKIMKKTDCKAGLDRGEAVTYTATSRYTRKKNCATNQRHVGAPFFTQRMTTYLQGRQAGQSTAQHAVANQAASLAPRGSHSQSASGYIQVRGTETCAAVDLESFHLQALDVMSFHLQALDLMSFEPTSTRPNVVSLTGTRRGVVVSLLASHLFEPGSIPGRITPGFSHVEIVPDDADGRRVFSRFSRIPRPFHSGAAPHSPRFTLVVSQDLDVQSNPNLFTHPNESPAYVTVVQCWDTETSSAQPAKSLYPILTLRIQEAAIPYSHLGEPSSILPLVSGFSRGSPVCLRSCMPPLLRTHLASHSSHLKAAVLRYAQTLFTPLRTQQNFVLKLGSKIFIRPLPELDSGIVLNVTGMPNKIEISDGLTSARLSVLRSDLMRRSR</sequence>
<feature type="region of interest" description="Disordered" evidence="1">
    <location>
        <begin position="205"/>
        <end position="228"/>
    </location>
</feature>
<proteinExistence type="predicted"/>
<accession>A0ABQ9GA53</accession>
<feature type="compositionally biased region" description="Polar residues" evidence="1">
    <location>
        <begin position="435"/>
        <end position="444"/>
    </location>
</feature>
<feature type="compositionally biased region" description="Basic and acidic residues" evidence="1">
    <location>
        <begin position="208"/>
        <end position="225"/>
    </location>
</feature>
<feature type="compositionally biased region" description="Basic and acidic residues" evidence="1">
    <location>
        <begin position="450"/>
        <end position="465"/>
    </location>
</feature>
<dbReference type="EMBL" id="JARBHB010000014">
    <property type="protein sequence ID" value="KAJ8869295.1"/>
    <property type="molecule type" value="Genomic_DNA"/>
</dbReference>
<comment type="caution">
    <text evidence="2">The sequence shown here is derived from an EMBL/GenBank/DDBJ whole genome shotgun (WGS) entry which is preliminary data.</text>
</comment>
<reference evidence="2 3" key="1">
    <citation type="submission" date="2023-02" db="EMBL/GenBank/DDBJ databases">
        <title>LHISI_Scaffold_Assembly.</title>
        <authorList>
            <person name="Stuart O.P."/>
            <person name="Cleave R."/>
            <person name="Magrath M.J.L."/>
            <person name="Mikheyev A.S."/>
        </authorList>
    </citation>
    <scope>NUCLEOTIDE SEQUENCE [LARGE SCALE GENOMIC DNA]</scope>
    <source>
        <strain evidence="2">Daus_M_001</strain>
        <tissue evidence="2">Leg muscle</tissue>
    </source>
</reference>
<evidence type="ECO:0000256" key="1">
    <source>
        <dbReference type="SAM" id="MobiDB-lite"/>
    </source>
</evidence>
<evidence type="ECO:0000313" key="3">
    <source>
        <dbReference type="Proteomes" id="UP001159363"/>
    </source>
</evidence>